<accession>A0A4Y2CD52</accession>
<gene>
    <name evidence="2" type="ORF">AVEN_138451_1</name>
</gene>
<dbReference type="Proteomes" id="UP000499080">
    <property type="component" value="Unassembled WGS sequence"/>
</dbReference>
<evidence type="ECO:0000313" key="2">
    <source>
        <dbReference type="EMBL" id="GBM02331.1"/>
    </source>
</evidence>
<keyword evidence="3" id="KW-1185">Reference proteome</keyword>
<comment type="caution">
    <text evidence="2">The sequence shown here is derived from an EMBL/GenBank/DDBJ whole genome shotgun (WGS) entry which is preliminary data.</text>
</comment>
<feature type="region of interest" description="Disordered" evidence="1">
    <location>
        <begin position="1"/>
        <end position="27"/>
    </location>
</feature>
<evidence type="ECO:0000256" key="1">
    <source>
        <dbReference type="SAM" id="MobiDB-lite"/>
    </source>
</evidence>
<name>A0A4Y2CD52_ARAVE</name>
<organism evidence="2 3">
    <name type="scientific">Araneus ventricosus</name>
    <name type="common">Orbweaver spider</name>
    <name type="synonym">Epeira ventricosa</name>
    <dbReference type="NCBI Taxonomy" id="182803"/>
    <lineage>
        <taxon>Eukaryota</taxon>
        <taxon>Metazoa</taxon>
        <taxon>Ecdysozoa</taxon>
        <taxon>Arthropoda</taxon>
        <taxon>Chelicerata</taxon>
        <taxon>Arachnida</taxon>
        <taxon>Araneae</taxon>
        <taxon>Araneomorphae</taxon>
        <taxon>Entelegynae</taxon>
        <taxon>Araneoidea</taxon>
        <taxon>Araneidae</taxon>
        <taxon>Araneus</taxon>
    </lineage>
</organism>
<dbReference type="AlphaFoldDB" id="A0A4Y2CD52"/>
<dbReference type="EMBL" id="BGPR01000179">
    <property type="protein sequence ID" value="GBM02331.1"/>
    <property type="molecule type" value="Genomic_DNA"/>
</dbReference>
<evidence type="ECO:0000313" key="3">
    <source>
        <dbReference type="Proteomes" id="UP000499080"/>
    </source>
</evidence>
<proteinExistence type="predicted"/>
<sequence length="115" mass="12712">MPAIFSNYLSESRKEAPPFRSTSSMIPRSPPLRIPAYLAGLRSDGWLARTSPGDGVHSPTEGLLIEVNSLEMFREISSDQDLIFRFGEFGLWIGLKMLASVINIHCRSLACQVTG</sequence>
<reference evidence="2 3" key="1">
    <citation type="journal article" date="2019" name="Sci. Rep.">
        <title>Orb-weaving spider Araneus ventricosus genome elucidates the spidroin gene catalogue.</title>
        <authorList>
            <person name="Kono N."/>
            <person name="Nakamura H."/>
            <person name="Ohtoshi R."/>
            <person name="Moran D.A.P."/>
            <person name="Shinohara A."/>
            <person name="Yoshida Y."/>
            <person name="Fujiwara M."/>
            <person name="Mori M."/>
            <person name="Tomita M."/>
            <person name="Arakawa K."/>
        </authorList>
    </citation>
    <scope>NUCLEOTIDE SEQUENCE [LARGE SCALE GENOMIC DNA]</scope>
</reference>
<protein>
    <submittedName>
        <fullName evidence="2">Uncharacterized protein</fullName>
    </submittedName>
</protein>